<feature type="transmembrane region" description="Helical" evidence="6">
    <location>
        <begin position="476"/>
        <end position="499"/>
    </location>
</feature>
<evidence type="ECO:0000256" key="3">
    <source>
        <dbReference type="ARBA" id="ARBA00022692"/>
    </source>
</evidence>
<dbReference type="Gene3D" id="3.30.40.10">
    <property type="entry name" value="Zinc/RING finger domain, C3HC4 (zinc finger)"/>
    <property type="match status" value="1"/>
</dbReference>
<feature type="transmembrane region" description="Helical" evidence="6">
    <location>
        <begin position="342"/>
        <end position="362"/>
    </location>
</feature>
<dbReference type="InterPro" id="IPR018979">
    <property type="entry name" value="FERM_N"/>
</dbReference>
<dbReference type="InterPro" id="IPR019748">
    <property type="entry name" value="FERM_central"/>
</dbReference>
<dbReference type="CDD" id="cd17104">
    <property type="entry name" value="FERM_F1_MYLIP"/>
    <property type="match status" value="1"/>
</dbReference>
<dbReference type="SUPFAM" id="SSF54236">
    <property type="entry name" value="Ubiquitin-like"/>
    <property type="match status" value="1"/>
</dbReference>
<evidence type="ECO:0000256" key="2">
    <source>
        <dbReference type="ARBA" id="ARBA00009671"/>
    </source>
</evidence>
<dbReference type="Proteomes" id="UP000694865">
    <property type="component" value="Unplaced"/>
</dbReference>
<comment type="caution">
    <text evidence="6">Lacks conserved residue(s) required for the propagation of feature annotation.</text>
</comment>
<evidence type="ECO:0000259" key="8">
    <source>
        <dbReference type="PROSITE" id="PS50057"/>
    </source>
</evidence>
<feature type="transmembrane region" description="Helical" evidence="6">
    <location>
        <begin position="189"/>
        <end position="215"/>
    </location>
</feature>
<feature type="domain" description="FERM" evidence="8">
    <location>
        <begin position="539"/>
        <end position="819"/>
    </location>
</feature>
<evidence type="ECO:0000256" key="6">
    <source>
        <dbReference type="RuleBase" id="RU280814"/>
    </source>
</evidence>
<protein>
    <recommendedName>
        <fullName evidence="6">Anoctamin</fullName>
    </recommendedName>
</protein>
<accession>A0ABM0MK71</accession>
<dbReference type="GeneID" id="100369138"/>
<feature type="transmembrane region" description="Helical" evidence="6">
    <location>
        <begin position="415"/>
        <end position="438"/>
    </location>
</feature>
<dbReference type="SMART" id="SM00295">
    <property type="entry name" value="B41"/>
    <property type="match status" value="1"/>
</dbReference>
<evidence type="ECO:0000313" key="9">
    <source>
        <dbReference type="Proteomes" id="UP000694865"/>
    </source>
</evidence>
<dbReference type="PANTHER" id="PTHR12308:SF74">
    <property type="entry name" value="ANOCTAMIN"/>
    <property type="match status" value="1"/>
</dbReference>
<feature type="transmembrane region" description="Helical" evidence="6">
    <location>
        <begin position="382"/>
        <end position="403"/>
    </location>
</feature>
<dbReference type="Pfam" id="PF04547">
    <property type="entry name" value="Anoctamin"/>
    <property type="match status" value="1"/>
</dbReference>
<evidence type="ECO:0000256" key="5">
    <source>
        <dbReference type="ARBA" id="ARBA00023136"/>
    </source>
</evidence>
<evidence type="ECO:0000256" key="4">
    <source>
        <dbReference type="ARBA" id="ARBA00022989"/>
    </source>
</evidence>
<comment type="subcellular location">
    <subcellularLocation>
        <location evidence="1 6">Membrane</location>
        <topology evidence="1 6">Multi-pass membrane protein</topology>
    </subcellularLocation>
</comment>
<feature type="compositionally biased region" description="Basic residues" evidence="7">
    <location>
        <begin position="909"/>
        <end position="922"/>
    </location>
</feature>
<dbReference type="InterPro" id="IPR019749">
    <property type="entry name" value="Band_41_domain"/>
</dbReference>
<feature type="region of interest" description="Disordered" evidence="7">
    <location>
        <begin position="904"/>
        <end position="924"/>
    </location>
</feature>
<evidence type="ECO:0000313" key="10">
    <source>
        <dbReference type="RefSeq" id="XP_006820412.1"/>
    </source>
</evidence>
<dbReference type="CDD" id="cd14473">
    <property type="entry name" value="FERM_B-lobe"/>
    <property type="match status" value="1"/>
</dbReference>
<keyword evidence="9" id="KW-1185">Reference proteome</keyword>
<reference evidence="10" key="1">
    <citation type="submission" date="2025-08" db="UniProtKB">
        <authorList>
            <consortium name="RefSeq"/>
        </authorList>
    </citation>
    <scope>IDENTIFICATION</scope>
    <source>
        <tissue evidence="10">Testes</tissue>
    </source>
</reference>
<evidence type="ECO:0000256" key="7">
    <source>
        <dbReference type="SAM" id="MobiDB-lite"/>
    </source>
</evidence>
<dbReference type="PANTHER" id="PTHR12308">
    <property type="entry name" value="ANOCTAMIN"/>
    <property type="match status" value="1"/>
</dbReference>
<dbReference type="Gene3D" id="1.20.80.10">
    <property type="match status" value="1"/>
</dbReference>
<dbReference type="Pfam" id="PF00373">
    <property type="entry name" value="FERM_M"/>
    <property type="match status" value="1"/>
</dbReference>
<keyword evidence="3 6" id="KW-0812">Transmembrane</keyword>
<dbReference type="SUPFAM" id="SSF47031">
    <property type="entry name" value="Second domain of FERM"/>
    <property type="match status" value="1"/>
</dbReference>
<dbReference type="InterPro" id="IPR007632">
    <property type="entry name" value="Anoctamin"/>
</dbReference>
<dbReference type="Gene3D" id="2.30.29.30">
    <property type="entry name" value="Pleckstrin-homology domain (PH domain)/Phosphotyrosine-binding domain (PTB)"/>
    <property type="match status" value="1"/>
</dbReference>
<dbReference type="InterPro" id="IPR035963">
    <property type="entry name" value="FERM_2"/>
</dbReference>
<dbReference type="InterPro" id="IPR049452">
    <property type="entry name" value="Anoctamin_TM"/>
</dbReference>
<name>A0ABM0MK71_SACKO</name>
<gene>
    <name evidence="10" type="primary">LOC100369138</name>
</gene>
<dbReference type="RefSeq" id="XP_006820412.1">
    <property type="nucleotide sequence ID" value="XM_006820349.1"/>
</dbReference>
<feature type="transmembrane region" description="Helical" evidence="6">
    <location>
        <begin position="298"/>
        <end position="322"/>
    </location>
</feature>
<dbReference type="InterPro" id="IPR029071">
    <property type="entry name" value="Ubiquitin-like_domsf"/>
</dbReference>
<dbReference type="InterPro" id="IPR013083">
    <property type="entry name" value="Znf_RING/FYVE/PHD"/>
</dbReference>
<keyword evidence="5 6" id="KW-0472">Membrane</keyword>
<keyword evidence="4 6" id="KW-1133">Transmembrane helix</keyword>
<proteinExistence type="inferred from homology"/>
<sequence>MIEGYTVEVKLNSALAFNQCTTGNMRRITRNNVRPVIKPEDNDFEVICVIEFSSKTPDSTREWLLSHIQSPRSMHGAELLVKIMLDKDDKEGILFIGASPDRLLEGAEIIGLKKKCHDGLLREFNLKNSEQFVNIDDKFLSSAEVQYVIRNALEKIHSSTTLSLPGLPDIKVCEGEAINDIAHYFGDSIALYFAFLGYYTMSLIVPALFGLFYYVYHSFLDKKETNFTAFAIFNLVWSTLFLEAWKRKCAAITYHWGTYGMVKFEEPRPNFVGTVGRNRITNRVELTYPKWKRSLKKYLVSLPVILMFLFIAIVVMLGYFWFEKWIQEKMDVESYTGQLMQFVPSSLYAVIIVIMNAIYRIVATLLNNWENHRLQSAHENNLIMKLVVFDFVNCFLSLFYIAFYLRDMDRLRKHLAALLVTQQIVGQILEAFLPYLMWTKGRIYQSKKKDMTKQEEIEKQSDMYVYEGTFDDYLELFLQFGYVFLFSSVYPLAALWALLNNIVELRTDAFKLCTVFQRPFAHRTTGIGAWQETTSIFVMWCFVKRQDAVVEDIVVAPRALGEKCLDTICQRLGIVEKEYFGLRYTGKKGDILWLNLRNPLRDQLPNLPPYRMQFLVKYFVNPEHIIQEETRYQYYLQLKSQLMEGRFTQINRHQVIILTSLLAQIEFGDHVEGHTRYPTYIPNWENIDRAVVSQHARLKGLDESTARRNFLVEMSKLSEYGMEIHSAWAFNRDKDPVEICIKEDCVKIMGSNGTTVLQNYSFNNIRRVTCQNKHLVLEVCRDSVAKTTEKRRYQMRSKVAAMAAYRCFIEYFTFYRRTSVEEWILKSGSKDRVFSSILSRLRQDSVIYNFDVTLTQHEVIDKVKRQLEQRRDDVVLTPVGTQEQSDIRRYERRTERMSVKAGFHEPTRRQLRHQRCRQRNHRREAERRVMLQNNNAVDDEQARNLGTYRRGRSLSEGNLLQAVDSENDENSNLRQEFSQGDRVRRCTSTADLLDHIDDELLSYTPAIDTRHRSQSSVLRRELRNIHESLVCKICMDEKMNTTFCPCGHMVCCSTSEEQNVWVLGLLVDNYVSNDNVEEAIETERIVVLQNNNAVDDEQARSLGTYHRGRSLSEENLLQV</sequence>
<comment type="similarity">
    <text evidence="2 6">Belongs to the anoctamin family.</text>
</comment>
<dbReference type="Pfam" id="PF09379">
    <property type="entry name" value="FERM_N"/>
    <property type="match status" value="1"/>
</dbReference>
<dbReference type="SUPFAM" id="SSF50729">
    <property type="entry name" value="PH domain-like"/>
    <property type="match status" value="1"/>
</dbReference>
<dbReference type="InterPro" id="IPR011993">
    <property type="entry name" value="PH-like_dom_sf"/>
</dbReference>
<feature type="transmembrane region" description="Helical" evidence="6">
    <location>
        <begin position="227"/>
        <end position="245"/>
    </location>
</feature>
<organism evidence="9 10">
    <name type="scientific">Saccoglossus kowalevskii</name>
    <name type="common">Acorn worm</name>
    <dbReference type="NCBI Taxonomy" id="10224"/>
    <lineage>
        <taxon>Eukaryota</taxon>
        <taxon>Metazoa</taxon>
        <taxon>Hemichordata</taxon>
        <taxon>Enteropneusta</taxon>
        <taxon>Harrimaniidae</taxon>
        <taxon>Saccoglossus</taxon>
    </lineage>
</organism>
<evidence type="ECO:0000256" key="1">
    <source>
        <dbReference type="ARBA" id="ARBA00004141"/>
    </source>
</evidence>
<dbReference type="PROSITE" id="PS50057">
    <property type="entry name" value="FERM_3"/>
    <property type="match status" value="1"/>
</dbReference>
<dbReference type="Gene3D" id="3.10.20.90">
    <property type="entry name" value="Phosphatidylinositol 3-kinase Catalytic Subunit, Chain A, domain 1"/>
    <property type="match status" value="1"/>
</dbReference>
<dbReference type="InterPro" id="IPR014352">
    <property type="entry name" value="FERM/acyl-CoA-bd_prot_sf"/>
</dbReference>
<dbReference type="InterPro" id="IPR000299">
    <property type="entry name" value="FERM_domain"/>
</dbReference>